<dbReference type="Gene3D" id="3.30.70.330">
    <property type="match status" value="1"/>
</dbReference>
<evidence type="ECO:0000256" key="2">
    <source>
        <dbReference type="ARBA" id="ARBA00022771"/>
    </source>
</evidence>
<dbReference type="SMART" id="SM00356">
    <property type="entry name" value="ZnF_C3H1"/>
    <property type="match status" value="1"/>
</dbReference>
<evidence type="ECO:0000256" key="8">
    <source>
        <dbReference type="SAM" id="SignalP"/>
    </source>
</evidence>
<dbReference type="InterPro" id="IPR035979">
    <property type="entry name" value="RBD_domain_sf"/>
</dbReference>
<evidence type="ECO:0000313" key="13">
    <source>
        <dbReference type="RefSeq" id="XP_027330326.1"/>
    </source>
</evidence>
<organism evidence="12 13">
    <name type="scientific">Abrus precatorius</name>
    <name type="common">Indian licorice</name>
    <name type="synonym">Glycine abrus</name>
    <dbReference type="NCBI Taxonomy" id="3816"/>
    <lineage>
        <taxon>Eukaryota</taxon>
        <taxon>Viridiplantae</taxon>
        <taxon>Streptophyta</taxon>
        <taxon>Embryophyta</taxon>
        <taxon>Tracheophyta</taxon>
        <taxon>Spermatophyta</taxon>
        <taxon>Magnoliopsida</taxon>
        <taxon>eudicotyledons</taxon>
        <taxon>Gunneridae</taxon>
        <taxon>Pentapetalae</taxon>
        <taxon>rosids</taxon>
        <taxon>fabids</taxon>
        <taxon>Fabales</taxon>
        <taxon>Fabaceae</taxon>
        <taxon>Papilionoideae</taxon>
        <taxon>50 kb inversion clade</taxon>
        <taxon>NPAAA clade</taxon>
        <taxon>indigoferoid/millettioid clade</taxon>
        <taxon>Abreae</taxon>
        <taxon>Abrus</taxon>
    </lineage>
</organism>
<dbReference type="InterPro" id="IPR000504">
    <property type="entry name" value="RRM_dom"/>
</dbReference>
<dbReference type="Pfam" id="PF00642">
    <property type="entry name" value="zf-CCCH"/>
    <property type="match status" value="1"/>
</dbReference>
<keyword evidence="3 7" id="KW-0862">Zinc</keyword>
<keyword evidence="8" id="KW-0732">Signal</keyword>
<dbReference type="PROSITE" id="PS50102">
    <property type="entry name" value="RRM"/>
    <property type="match status" value="1"/>
</dbReference>
<evidence type="ECO:0000259" key="11">
    <source>
        <dbReference type="PROSITE" id="PS51644"/>
    </source>
</evidence>
<dbReference type="InterPro" id="IPR000571">
    <property type="entry name" value="Znf_CCCH"/>
</dbReference>
<evidence type="ECO:0000259" key="9">
    <source>
        <dbReference type="PROSITE" id="PS50102"/>
    </source>
</evidence>
<proteinExistence type="predicted"/>
<reference evidence="13" key="2">
    <citation type="submission" date="2025-08" db="UniProtKB">
        <authorList>
            <consortium name="RefSeq"/>
        </authorList>
    </citation>
    <scope>IDENTIFICATION</scope>
    <source>
        <tissue evidence="13">Young leaves</tissue>
    </source>
</reference>
<dbReference type="SMART" id="SM00360">
    <property type="entry name" value="RRM"/>
    <property type="match status" value="1"/>
</dbReference>
<dbReference type="InterPro" id="IPR056276">
    <property type="entry name" value="AtC3H46-like_PABC-like"/>
</dbReference>
<protein>
    <submittedName>
        <fullName evidence="13">Zinc finger CCCH domain-containing protein 18-like isoform X2</fullName>
    </submittedName>
</protein>
<dbReference type="InterPro" id="IPR012677">
    <property type="entry name" value="Nucleotide-bd_a/b_plait_sf"/>
</dbReference>
<dbReference type="GO" id="GO:0003677">
    <property type="term" value="F:DNA binding"/>
    <property type="evidence" value="ECO:0007669"/>
    <property type="project" value="UniProtKB-KW"/>
</dbReference>
<dbReference type="PROSITE" id="PS50103">
    <property type="entry name" value="ZF_C3H1"/>
    <property type="match status" value="1"/>
</dbReference>
<dbReference type="Pfam" id="PF23182">
    <property type="entry name" value="PABC_AtC3H46"/>
    <property type="match status" value="1"/>
</dbReference>
<keyword evidence="2 7" id="KW-0863">Zinc-finger</keyword>
<evidence type="ECO:0000256" key="6">
    <source>
        <dbReference type="PROSITE-ProRule" id="PRU00176"/>
    </source>
</evidence>
<keyword evidence="4 6" id="KW-0694">RNA-binding</keyword>
<accession>A0A8B8JFV8</accession>
<feature type="chain" id="PRO_5033988681" evidence="8">
    <location>
        <begin position="34"/>
        <end position="574"/>
    </location>
</feature>
<evidence type="ECO:0000259" key="10">
    <source>
        <dbReference type="PROSITE" id="PS50103"/>
    </source>
</evidence>
<dbReference type="RefSeq" id="XP_027330326.1">
    <property type="nucleotide sequence ID" value="XM_027474525.1"/>
</dbReference>
<sequence length="574" mass="65049">MLEKVWFLKHLQHCFSFCSLMALGFSCSDKIRAMDISDYTRIVFDKIQKIEPEHATKIIGYLLLQDNGEQEMAKLASCPDHFIREVAFKAKNDLQRLAATPAMLSISPTVNPPQGLSHLSVISPRTPTSPPSFQVPSPYWDPHSATNTNPDFMGINYLDSIAELQKQTQLFGLENHMDPVNTGTGGIVNDFYGLDASAANLSGKSGRRFSEFPFKVCHYFNKGFCKHGANCKFYHGQVPECLSQMYGNDAISEDQVVSPGSLAQLELEIIELLKSRSTPMSIASLPMAYYDKYKKVLQADGYLTESQRHGKSGYSLTKLLARLKNSIRLIDRPHGQHAVVLAEDAAAPTYLQRGEFARHISASRQIYLTFPAESTFTEDDVSDYFNTFGEVEDVRIPNQSKRMFGFVTFVDPETVKTILGKGNPHYVHGSRVLVKPYREKGKVNERKCTDRTELHICSPHYLDTDFEHNSILRSCGNHRSIRRQLIEEQDQALRIQRRQLAQLQFAQKPFTSSPRFGFSVDEPRVLDDHFNFQQAEESFSYLQDDKPRLLDTNFSDENSNQALNLPDSPFAFPI</sequence>
<dbReference type="GeneID" id="113846363"/>
<dbReference type="FunFam" id="3.30.70.330:FF:000678">
    <property type="entry name" value="zinc finger CCCH domain-containing protein 53-like isoform X2"/>
    <property type="match status" value="1"/>
</dbReference>
<evidence type="ECO:0000256" key="3">
    <source>
        <dbReference type="ARBA" id="ARBA00022833"/>
    </source>
</evidence>
<dbReference type="PANTHER" id="PTHR24009:SF0">
    <property type="entry name" value="ZINC FINGER CCCH DOMAIN-CONTAINING PROTEIN 18"/>
    <property type="match status" value="1"/>
</dbReference>
<feature type="signal peptide" evidence="8">
    <location>
        <begin position="1"/>
        <end position="33"/>
    </location>
</feature>
<reference evidence="12" key="1">
    <citation type="journal article" date="2019" name="Toxins">
        <title>Detection of Abrin-Like and Prepropulchellin-Like Toxin Genes and Transcripts Using Whole Genome Sequencing and Full-Length Transcript Sequencing of Abrus precatorius.</title>
        <authorList>
            <person name="Hovde B.T."/>
            <person name="Daligault H.E."/>
            <person name="Hanschen E.R."/>
            <person name="Kunde Y.A."/>
            <person name="Johnson M.B."/>
            <person name="Starkenburg S.R."/>
            <person name="Johnson S.L."/>
        </authorList>
    </citation>
    <scope>NUCLEOTIDE SEQUENCE [LARGE SCALE GENOMIC DNA]</scope>
</reference>
<dbReference type="PROSITE" id="PS51644">
    <property type="entry name" value="HTH_OST"/>
    <property type="match status" value="1"/>
</dbReference>
<feature type="domain" description="RRM" evidence="9">
    <location>
        <begin position="364"/>
        <end position="439"/>
    </location>
</feature>
<feature type="zinc finger region" description="C3H1-type" evidence="7">
    <location>
        <begin position="211"/>
        <end position="238"/>
    </location>
</feature>
<keyword evidence="5" id="KW-0238">DNA-binding</keyword>
<dbReference type="AlphaFoldDB" id="A0A8B8JFV8"/>
<evidence type="ECO:0000256" key="7">
    <source>
        <dbReference type="PROSITE-ProRule" id="PRU00723"/>
    </source>
</evidence>
<dbReference type="Gene3D" id="4.10.1000.10">
    <property type="entry name" value="Zinc finger, CCCH-type"/>
    <property type="match status" value="1"/>
</dbReference>
<evidence type="ECO:0000256" key="4">
    <source>
        <dbReference type="ARBA" id="ARBA00022884"/>
    </source>
</evidence>
<name>A0A8B8JFV8_ABRPR</name>
<dbReference type="GO" id="GO:0008270">
    <property type="term" value="F:zinc ion binding"/>
    <property type="evidence" value="ECO:0007669"/>
    <property type="project" value="UniProtKB-KW"/>
</dbReference>
<feature type="domain" description="C3H1-type" evidence="10">
    <location>
        <begin position="211"/>
        <end position="238"/>
    </location>
</feature>
<evidence type="ECO:0000256" key="1">
    <source>
        <dbReference type="ARBA" id="ARBA00022723"/>
    </source>
</evidence>
<dbReference type="GO" id="GO:0003723">
    <property type="term" value="F:RNA binding"/>
    <property type="evidence" value="ECO:0007669"/>
    <property type="project" value="UniProtKB-UniRule"/>
</dbReference>
<dbReference type="Pfam" id="PF00076">
    <property type="entry name" value="RRM_1"/>
    <property type="match status" value="1"/>
</dbReference>
<dbReference type="InterPro" id="IPR036855">
    <property type="entry name" value="Znf_CCCH_sf"/>
</dbReference>
<dbReference type="PROSITE" id="PS51257">
    <property type="entry name" value="PROKAR_LIPOPROTEIN"/>
    <property type="match status" value="1"/>
</dbReference>
<dbReference type="SUPFAM" id="SSF90229">
    <property type="entry name" value="CCCH zinc finger"/>
    <property type="match status" value="1"/>
</dbReference>
<evidence type="ECO:0000256" key="5">
    <source>
        <dbReference type="ARBA" id="ARBA00023125"/>
    </source>
</evidence>
<evidence type="ECO:0000313" key="12">
    <source>
        <dbReference type="Proteomes" id="UP000694853"/>
    </source>
</evidence>
<dbReference type="OrthoDB" id="1914176at2759"/>
<keyword evidence="12" id="KW-1185">Reference proteome</keyword>
<dbReference type="PANTHER" id="PTHR24009">
    <property type="entry name" value="RNA-BINDING (RRM/RBD/RNP MOTIFS)"/>
    <property type="match status" value="1"/>
</dbReference>
<dbReference type="InterPro" id="IPR034365">
    <property type="entry name" value="AtC3H46-like_RRM"/>
</dbReference>
<feature type="domain" description="HTH OST-type" evidence="11">
    <location>
        <begin position="261"/>
        <end position="344"/>
    </location>
</feature>
<dbReference type="InterPro" id="IPR025605">
    <property type="entry name" value="OST-HTH/LOTUS_dom"/>
</dbReference>
<keyword evidence="1 7" id="KW-0479">Metal-binding</keyword>
<dbReference type="SUPFAM" id="SSF54928">
    <property type="entry name" value="RNA-binding domain, RBD"/>
    <property type="match status" value="1"/>
</dbReference>
<gene>
    <name evidence="13" type="primary">LOC113846363</name>
</gene>
<dbReference type="Proteomes" id="UP000694853">
    <property type="component" value="Unplaced"/>
</dbReference>
<dbReference type="CDD" id="cd12458">
    <property type="entry name" value="RRM_AtC3H46_like"/>
    <property type="match status" value="1"/>
</dbReference>